<reference evidence="2 3" key="1">
    <citation type="submission" date="2024-10" db="EMBL/GenBank/DDBJ databases">
        <authorList>
            <person name="Kim D."/>
        </authorList>
    </citation>
    <scope>NUCLEOTIDE SEQUENCE [LARGE SCALE GENOMIC DNA]</scope>
    <source>
        <strain evidence="2">BH-2024</strain>
    </source>
</reference>
<feature type="region of interest" description="Disordered" evidence="1">
    <location>
        <begin position="1"/>
        <end position="25"/>
    </location>
</feature>
<accession>A0ABD2LX46</accession>
<protein>
    <submittedName>
        <fullName evidence="2">Uncharacterized protein</fullName>
    </submittedName>
</protein>
<dbReference type="EMBL" id="JBICBT010000261">
    <property type="protein sequence ID" value="KAL3118839.1"/>
    <property type="molecule type" value="Genomic_DNA"/>
</dbReference>
<dbReference type="Proteomes" id="UP001620626">
    <property type="component" value="Unassembled WGS sequence"/>
</dbReference>
<proteinExistence type="predicted"/>
<sequence>MESLREKDEAGPSKSNSKTEQTKYDRQISLSLSHYDDATAFDAQIAEAMDKEWQEQADAELARSWADQF</sequence>
<organism evidence="2 3">
    <name type="scientific">Heterodera trifolii</name>
    <dbReference type="NCBI Taxonomy" id="157864"/>
    <lineage>
        <taxon>Eukaryota</taxon>
        <taxon>Metazoa</taxon>
        <taxon>Ecdysozoa</taxon>
        <taxon>Nematoda</taxon>
        <taxon>Chromadorea</taxon>
        <taxon>Rhabditida</taxon>
        <taxon>Tylenchina</taxon>
        <taxon>Tylenchomorpha</taxon>
        <taxon>Tylenchoidea</taxon>
        <taxon>Heteroderidae</taxon>
        <taxon>Heteroderinae</taxon>
        <taxon>Heterodera</taxon>
    </lineage>
</organism>
<evidence type="ECO:0000313" key="3">
    <source>
        <dbReference type="Proteomes" id="UP001620626"/>
    </source>
</evidence>
<gene>
    <name evidence="2" type="ORF">niasHT_008186</name>
</gene>
<dbReference type="AlphaFoldDB" id="A0ABD2LX46"/>
<name>A0ABD2LX46_9BILA</name>
<comment type="caution">
    <text evidence="2">The sequence shown here is derived from an EMBL/GenBank/DDBJ whole genome shotgun (WGS) entry which is preliminary data.</text>
</comment>
<evidence type="ECO:0000256" key="1">
    <source>
        <dbReference type="SAM" id="MobiDB-lite"/>
    </source>
</evidence>
<feature type="compositionally biased region" description="Basic and acidic residues" evidence="1">
    <location>
        <begin position="1"/>
        <end position="11"/>
    </location>
</feature>
<keyword evidence="3" id="KW-1185">Reference proteome</keyword>
<evidence type="ECO:0000313" key="2">
    <source>
        <dbReference type="EMBL" id="KAL3118839.1"/>
    </source>
</evidence>